<dbReference type="CDD" id="cd05233">
    <property type="entry name" value="SDR_c"/>
    <property type="match status" value="1"/>
</dbReference>
<evidence type="ECO:0000313" key="3">
    <source>
        <dbReference type="EMBL" id="MBB6343815.1"/>
    </source>
</evidence>
<dbReference type="Gene3D" id="3.40.50.720">
    <property type="entry name" value="NAD(P)-binding Rossmann-like Domain"/>
    <property type="match status" value="1"/>
</dbReference>
<dbReference type="InterPro" id="IPR002347">
    <property type="entry name" value="SDR_fam"/>
</dbReference>
<dbReference type="Proteomes" id="UP000583800">
    <property type="component" value="Unassembled WGS sequence"/>
</dbReference>
<dbReference type="RefSeq" id="WP_185082031.1">
    <property type="nucleotide sequence ID" value="NZ_JACHJB010000001.1"/>
</dbReference>
<gene>
    <name evidence="3" type="ORF">FHU36_000324</name>
</gene>
<dbReference type="GO" id="GO:0016491">
    <property type="term" value="F:oxidoreductase activity"/>
    <property type="evidence" value="ECO:0007669"/>
    <property type="project" value="UniProtKB-KW"/>
</dbReference>
<evidence type="ECO:0000256" key="2">
    <source>
        <dbReference type="ARBA" id="ARBA00023002"/>
    </source>
</evidence>
<dbReference type="PRINTS" id="PR00080">
    <property type="entry name" value="SDRFAMILY"/>
</dbReference>
<dbReference type="FunFam" id="3.40.50.720:FF:000084">
    <property type="entry name" value="Short-chain dehydrogenase reductase"/>
    <property type="match status" value="1"/>
</dbReference>
<proteinExistence type="inferred from homology"/>
<keyword evidence="2" id="KW-0560">Oxidoreductase</keyword>
<dbReference type="PRINTS" id="PR00081">
    <property type="entry name" value="GDHRDH"/>
</dbReference>
<organism evidence="3 4">
    <name type="scientific">Nonomuraea muscovyensis</name>
    <dbReference type="NCBI Taxonomy" id="1124761"/>
    <lineage>
        <taxon>Bacteria</taxon>
        <taxon>Bacillati</taxon>
        <taxon>Actinomycetota</taxon>
        <taxon>Actinomycetes</taxon>
        <taxon>Streptosporangiales</taxon>
        <taxon>Streptosporangiaceae</taxon>
        <taxon>Nonomuraea</taxon>
    </lineage>
</organism>
<name>A0A7X0BXY7_9ACTN</name>
<dbReference type="Pfam" id="PF13561">
    <property type="entry name" value="adh_short_C2"/>
    <property type="match status" value="1"/>
</dbReference>
<dbReference type="InterPro" id="IPR036291">
    <property type="entry name" value="NAD(P)-bd_dom_sf"/>
</dbReference>
<protein>
    <submittedName>
        <fullName evidence="3">NAD(P)-dependent dehydrogenase (Short-subunit alcohol dehydrogenase family)</fullName>
    </submittedName>
</protein>
<keyword evidence="4" id="KW-1185">Reference proteome</keyword>
<comment type="caution">
    <text evidence="3">The sequence shown here is derived from an EMBL/GenBank/DDBJ whole genome shotgun (WGS) entry which is preliminary data.</text>
</comment>
<reference evidence="3 4" key="1">
    <citation type="submission" date="2020-08" db="EMBL/GenBank/DDBJ databases">
        <title>Sequencing the genomes of 1000 actinobacteria strains.</title>
        <authorList>
            <person name="Klenk H.-P."/>
        </authorList>
    </citation>
    <scope>NUCLEOTIDE SEQUENCE [LARGE SCALE GENOMIC DNA]</scope>
    <source>
        <strain evidence="3 4">DSM 45913</strain>
    </source>
</reference>
<evidence type="ECO:0000256" key="1">
    <source>
        <dbReference type="ARBA" id="ARBA00006484"/>
    </source>
</evidence>
<comment type="similarity">
    <text evidence="1">Belongs to the short-chain dehydrogenases/reductases (SDR) family.</text>
</comment>
<dbReference type="AlphaFoldDB" id="A0A7X0BXY7"/>
<dbReference type="PANTHER" id="PTHR42879">
    <property type="entry name" value="3-OXOACYL-(ACYL-CARRIER-PROTEIN) REDUCTASE"/>
    <property type="match status" value="1"/>
</dbReference>
<dbReference type="PANTHER" id="PTHR42879:SF6">
    <property type="entry name" value="NADPH-DEPENDENT REDUCTASE BACG"/>
    <property type="match status" value="1"/>
</dbReference>
<dbReference type="EMBL" id="JACHJB010000001">
    <property type="protein sequence ID" value="MBB6343815.1"/>
    <property type="molecule type" value="Genomic_DNA"/>
</dbReference>
<dbReference type="InterPro" id="IPR050259">
    <property type="entry name" value="SDR"/>
</dbReference>
<evidence type="ECO:0000313" key="4">
    <source>
        <dbReference type="Proteomes" id="UP000583800"/>
    </source>
</evidence>
<accession>A0A7X0BXY7</accession>
<dbReference type="SUPFAM" id="SSF51735">
    <property type="entry name" value="NAD(P)-binding Rossmann-fold domains"/>
    <property type="match status" value="1"/>
</dbReference>
<sequence length="263" mass="27355">MRIDLSGRTALVTGSTQGIGLATAVGLAEAGASVVVNGRGEAGVRRAVERILAARPGADARGVAADLATAAGMETLVAAVPQVDVLVNNLGIFEPRDFFDVEDAEWLRFFDTNIMSGIRASRAYLPGMLERDWGRVVFVSSESALQVPPEMIHYGMTKTAQLSVSRGLAERCAGTGVTVNAVLPGPTASEGVGDFVMRLGVGGETAQDAVDEFVRNHRPTSILRRAATPAEVANMIVYLCSPQAAATTGAAVSVDGGTRRSIA</sequence>